<dbReference type="RefSeq" id="WP_157487247.1">
    <property type="nucleotide sequence ID" value="NZ_LZRN01000062.1"/>
</dbReference>
<accession>A0A327SHL7</accession>
<dbReference type="EMBL" id="QLLQ01000001">
    <property type="protein sequence ID" value="RAJ27444.1"/>
    <property type="molecule type" value="Genomic_DNA"/>
</dbReference>
<reference evidence="1 2" key="1">
    <citation type="submission" date="2018-06" db="EMBL/GenBank/DDBJ databases">
        <title>Genomic Encyclopedia of Archaeal and Bacterial Type Strains, Phase II (KMG-II): from individual species to whole genera.</title>
        <authorList>
            <person name="Goeker M."/>
        </authorList>
    </citation>
    <scope>NUCLEOTIDE SEQUENCE [LARGE SCALE GENOMIC DNA]</scope>
    <source>
        <strain evidence="1 2">DSM 12408</strain>
    </source>
</reference>
<proteinExistence type="predicted"/>
<comment type="caution">
    <text evidence="1">The sequence shown here is derived from an EMBL/GenBank/DDBJ whole genome shotgun (WGS) entry which is preliminary data.</text>
</comment>
<sequence>MSNWQNSLQWQTLSSDMEIMAYRKQERFTSANLGNFVGGYLLIYV</sequence>
<dbReference type="AlphaFoldDB" id="A0A327SHL7"/>
<protein>
    <submittedName>
        <fullName evidence="1">Uncharacterized protein</fullName>
    </submittedName>
</protein>
<keyword evidence="2" id="KW-1185">Reference proteome</keyword>
<evidence type="ECO:0000313" key="2">
    <source>
        <dbReference type="Proteomes" id="UP000248987"/>
    </source>
</evidence>
<gene>
    <name evidence="1" type="ORF">LX77_00016</name>
</gene>
<dbReference type="Proteomes" id="UP000248987">
    <property type="component" value="Unassembled WGS sequence"/>
</dbReference>
<name>A0A327SHL7_9FLAO</name>
<organism evidence="1 2">
    <name type="scientific">Gelidibacter algens</name>
    <dbReference type="NCBI Taxonomy" id="49280"/>
    <lineage>
        <taxon>Bacteria</taxon>
        <taxon>Pseudomonadati</taxon>
        <taxon>Bacteroidota</taxon>
        <taxon>Flavobacteriia</taxon>
        <taxon>Flavobacteriales</taxon>
        <taxon>Flavobacteriaceae</taxon>
        <taxon>Gelidibacter</taxon>
    </lineage>
</organism>
<evidence type="ECO:0000313" key="1">
    <source>
        <dbReference type="EMBL" id="RAJ27444.1"/>
    </source>
</evidence>